<dbReference type="PANTHER" id="PTHR47752:SF1">
    <property type="entry name" value="HTH-TYPE TRANSCRIPTIONAL REPRESSOR FABR"/>
    <property type="match status" value="1"/>
</dbReference>
<accession>A0A2T0UI57</accession>
<dbReference type="InterPro" id="IPR050692">
    <property type="entry name" value="HTH_transcr_repressor_FabR"/>
</dbReference>
<protein>
    <submittedName>
        <fullName evidence="5">TetR family transcriptional regulator</fullName>
    </submittedName>
</protein>
<feature type="DNA-binding region" description="H-T-H motif" evidence="2">
    <location>
        <begin position="36"/>
        <end position="55"/>
    </location>
</feature>
<feature type="compositionally biased region" description="Low complexity" evidence="3">
    <location>
        <begin position="225"/>
        <end position="243"/>
    </location>
</feature>
<sequence length="243" mass="26647">MPKAPVTRQARKERTRTSILDSALRLSEEGGLAKLSLRSVAKDVGIVPAAIYRHFASVEELGLALLDDSFGAMRQTMREVRRDTDLDSMIEGSIAILAKNVADRRAHFLFLARERIAGPPLVRDALHRQMELFELELAMDLSRLPQVNRWPSEDVRTLAALIVTTVTGLVEALVSSPGDRSSRQHDEEAVARTQKQLRMIIVGAANWEPPQPEPARGRRGRGARSQKAAAPAAASTGTADESD</sequence>
<evidence type="ECO:0000313" key="6">
    <source>
        <dbReference type="Proteomes" id="UP000237822"/>
    </source>
</evidence>
<dbReference type="AlphaFoldDB" id="A0A2T0UI57"/>
<evidence type="ECO:0000259" key="4">
    <source>
        <dbReference type="PROSITE" id="PS50977"/>
    </source>
</evidence>
<evidence type="ECO:0000256" key="3">
    <source>
        <dbReference type="SAM" id="MobiDB-lite"/>
    </source>
</evidence>
<feature type="domain" description="HTH tetR-type" evidence="4">
    <location>
        <begin position="13"/>
        <end position="73"/>
    </location>
</feature>
<dbReference type="GO" id="GO:0003677">
    <property type="term" value="F:DNA binding"/>
    <property type="evidence" value="ECO:0007669"/>
    <property type="project" value="UniProtKB-UniRule"/>
</dbReference>
<evidence type="ECO:0000256" key="1">
    <source>
        <dbReference type="ARBA" id="ARBA00023125"/>
    </source>
</evidence>
<evidence type="ECO:0000313" key="5">
    <source>
        <dbReference type="EMBL" id="PRY57546.1"/>
    </source>
</evidence>
<name>A0A2T0UI57_9MICO</name>
<dbReference type="Proteomes" id="UP000237822">
    <property type="component" value="Unassembled WGS sequence"/>
</dbReference>
<dbReference type="InterPro" id="IPR009057">
    <property type="entry name" value="Homeodomain-like_sf"/>
</dbReference>
<dbReference type="Gene3D" id="1.10.357.10">
    <property type="entry name" value="Tetracycline Repressor, domain 2"/>
    <property type="match status" value="1"/>
</dbReference>
<comment type="caution">
    <text evidence="5">The sequence shown here is derived from an EMBL/GenBank/DDBJ whole genome shotgun (WGS) entry which is preliminary data.</text>
</comment>
<keyword evidence="1 2" id="KW-0238">DNA-binding</keyword>
<organism evidence="5 6">
    <name type="scientific">Knoellia remsis</name>
    <dbReference type="NCBI Taxonomy" id="407159"/>
    <lineage>
        <taxon>Bacteria</taxon>
        <taxon>Bacillati</taxon>
        <taxon>Actinomycetota</taxon>
        <taxon>Actinomycetes</taxon>
        <taxon>Micrococcales</taxon>
        <taxon>Intrasporangiaceae</taxon>
        <taxon>Knoellia</taxon>
    </lineage>
</organism>
<reference evidence="5 6" key="1">
    <citation type="submission" date="2018-03" db="EMBL/GenBank/DDBJ databases">
        <title>Genomic Encyclopedia of Archaeal and Bacterial Type Strains, Phase II (KMG-II): from individual species to whole genera.</title>
        <authorList>
            <person name="Goeker M."/>
        </authorList>
    </citation>
    <scope>NUCLEOTIDE SEQUENCE [LARGE SCALE GENOMIC DNA]</scope>
    <source>
        <strain evidence="5 6">ATCC BAA-1496</strain>
    </source>
</reference>
<dbReference type="InterPro" id="IPR001647">
    <property type="entry name" value="HTH_TetR"/>
</dbReference>
<dbReference type="SUPFAM" id="SSF46689">
    <property type="entry name" value="Homeodomain-like"/>
    <property type="match status" value="1"/>
</dbReference>
<dbReference type="PANTHER" id="PTHR47752">
    <property type="entry name" value="HTH-TYPE TRANSCRIPTIONAL REPRESSOR FABR"/>
    <property type="match status" value="1"/>
</dbReference>
<feature type="region of interest" description="Disordered" evidence="3">
    <location>
        <begin position="201"/>
        <end position="243"/>
    </location>
</feature>
<gene>
    <name evidence="5" type="ORF">BCF74_11560</name>
</gene>
<dbReference type="OrthoDB" id="3192968at2"/>
<proteinExistence type="predicted"/>
<dbReference type="Pfam" id="PF00440">
    <property type="entry name" value="TetR_N"/>
    <property type="match status" value="1"/>
</dbReference>
<dbReference type="RefSeq" id="WP_106297855.1">
    <property type="nucleotide sequence ID" value="NZ_PVTI01000015.1"/>
</dbReference>
<dbReference type="PROSITE" id="PS50977">
    <property type="entry name" value="HTH_TETR_2"/>
    <property type="match status" value="1"/>
</dbReference>
<dbReference type="Gene3D" id="1.10.10.60">
    <property type="entry name" value="Homeodomain-like"/>
    <property type="match status" value="1"/>
</dbReference>
<evidence type="ECO:0000256" key="2">
    <source>
        <dbReference type="PROSITE-ProRule" id="PRU00335"/>
    </source>
</evidence>
<keyword evidence="6" id="KW-1185">Reference proteome</keyword>
<dbReference type="EMBL" id="PVTI01000015">
    <property type="protein sequence ID" value="PRY57546.1"/>
    <property type="molecule type" value="Genomic_DNA"/>
</dbReference>
<dbReference type="PRINTS" id="PR00455">
    <property type="entry name" value="HTHTETR"/>
</dbReference>